<keyword evidence="2" id="KW-1133">Transmembrane helix</keyword>
<proteinExistence type="predicted"/>
<feature type="region of interest" description="Disordered" evidence="1">
    <location>
        <begin position="46"/>
        <end position="82"/>
    </location>
</feature>
<keyword evidence="2" id="KW-0812">Transmembrane</keyword>
<reference evidence="3 4" key="1">
    <citation type="submission" date="2018-12" db="EMBL/GenBank/DDBJ databases">
        <title>Complete Genome Sequence of Glutamicibacter creatinolyticus strain LGCM259,isolated from an abscess of a 12-year-old mare in Italy.</title>
        <authorList>
            <person name="Santos R.G."/>
            <person name="Silva A.L."/>
            <person name="Seyffert N."/>
            <person name="Castro T.L.P."/>
            <person name="Attili A.R."/>
            <person name="Rifici C."/>
            <person name="Mazzullo G."/>
            <person name="Brenig B."/>
            <person name="Venanzi F."/>
            <person name="Azevedo V."/>
        </authorList>
    </citation>
    <scope>NUCLEOTIDE SEQUENCE [LARGE SCALE GENOMIC DNA]</scope>
    <source>
        <strain evidence="3 4">LGCM 259</strain>
    </source>
</reference>
<evidence type="ECO:0000313" key="3">
    <source>
        <dbReference type="EMBL" id="QCY45894.1"/>
    </source>
</evidence>
<feature type="transmembrane region" description="Helical" evidence="2">
    <location>
        <begin position="21"/>
        <end position="43"/>
    </location>
</feature>
<keyword evidence="4" id="KW-1185">Reference proteome</keyword>
<dbReference type="AlphaFoldDB" id="A0A5B7WRK4"/>
<dbReference type="EMBL" id="CP034412">
    <property type="protein sequence ID" value="QCY45894.1"/>
    <property type="molecule type" value="Genomic_DNA"/>
</dbReference>
<dbReference type="KEGG" id="gcr:GcLGCM259_0104"/>
<dbReference type="RefSeq" id="WP_138925419.1">
    <property type="nucleotide sequence ID" value="NZ_CP034412.1"/>
</dbReference>
<organism evidence="3 4">
    <name type="scientific">Glutamicibacter creatinolyticus</name>
    <dbReference type="NCBI Taxonomy" id="162496"/>
    <lineage>
        <taxon>Bacteria</taxon>
        <taxon>Bacillati</taxon>
        <taxon>Actinomycetota</taxon>
        <taxon>Actinomycetes</taxon>
        <taxon>Micrococcales</taxon>
        <taxon>Micrococcaceae</taxon>
        <taxon>Glutamicibacter</taxon>
    </lineage>
</organism>
<gene>
    <name evidence="3" type="ORF">GcLGCM259_0104</name>
</gene>
<accession>A0A5B7WRK4</accession>
<evidence type="ECO:0000256" key="2">
    <source>
        <dbReference type="SAM" id="Phobius"/>
    </source>
</evidence>
<sequence>MSKAPQGRLPTSVYRRRRITVAVIALLLVGLLVWGVVAVVSALGGEEKPPAANEQPQQPEPGQQPESEPENETASQSPEGMCAESDIELSAATDAASYTADQDPVLILQVKNASESECKINVGTSQQEFRVMSGSDRIFSTADCAQNGEDVILDFKPGQQENARFTWQKERSAPGCKAVNVQPRPGTYRFTALLGELESEPKSFELK</sequence>
<protein>
    <submittedName>
        <fullName evidence="3">Uncharacterized protein</fullName>
    </submittedName>
</protein>
<dbReference type="Proteomes" id="UP000307000">
    <property type="component" value="Chromosome"/>
</dbReference>
<evidence type="ECO:0000256" key="1">
    <source>
        <dbReference type="SAM" id="MobiDB-lite"/>
    </source>
</evidence>
<feature type="compositionally biased region" description="Low complexity" evidence="1">
    <location>
        <begin position="46"/>
        <end position="66"/>
    </location>
</feature>
<keyword evidence="2" id="KW-0472">Membrane</keyword>
<evidence type="ECO:0000313" key="4">
    <source>
        <dbReference type="Proteomes" id="UP000307000"/>
    </source>
</evidence>
<name>A0A5B7WRK4_9MICC</name>